<evidence type="ECO:0000256" key="1">
    <source>
        <dbReference type="ARBA" id="ARBA00022729"/>
    </source>
</evidence>
<dbReference type="PANTHER" id="PTHR43037:SF1">
    <property type="entry name" value="BLL1128 PROTEIN"/>
    <property type="match status" value="1"/>
</dbReference>
<proteinExistence type="predicted"/>
<dbReference type="InterPro" id="IPR000801">
    <property type="entry name" value="Esterase-like"/>
</dbReference>
<dbReference type="Pfam" id="PF00756">
    <property type="entry name" value="Esterase"/>
    <property type="match status" value="1"/>
</dbReference>
<gene>
    <name evidence="2" type="ORF">SAMN05421749_10535</name>
</gene>
<dbReference type="EMBL" id="FMYK01000005">
    <property type="protein sequence ID" value="SDC41528.1"/>
    <property type="molecule type" value="Genomic_DNA"/>
</dbReference>
<organism evidence="2 3">
    <name type="scientific">Acinetobacter marinus</name>
    <dbReference type="NCBI Taxonomy" id="281375"/>
    <lineage>
        <taxon>Bacteria</taxon>
        <taxon>Pseudomonadati</taxon>
        <taxon>Pseudomonadota</taxon>
        <taxon>Gammaproteobacteria</taxon>
        <taxon>Moraxellales</taxon>
        <taxon>Moraxellaceae</taxon>
        <taxon>Acinetobacter</taxon>
    </lineage>
</organism>
<dbReference type="PANTHER" id="PTHR43037">
    <property type="entry name" value="UNNAMED PRODUCT-RELATED"/>
    <property type="match status" value="1"/>
</dbReference>
<evidence type="ECO:0000313" key="2">
    <source>
        <dbReference type="EMBL" id="SDC41528.1"/>
    </source>
</evidence>
<sequence>MPVKYNFSKYGNNYDDDSQHSDRQSNIFTSTWDRSYGGVDKSYDTTLLKMRAEIAPQFKTLSFQDKVTGKTMMYNLYIPKNYDPSKRYPLVQFIADASTVSKGAIAPLMQGYGGIIWATEQSQAQNPSFVLVPAFSGPEAGVNDQWQTTDEVDISFRLLNAVIAQYPIDRNRIYTTGQSMGGMISFYLNATHPDFFAASLFVGSQWDINVLQPLAKQKFFYIVSAGDEKASKGMREVGAMLNADQVEFAQTEFSAQLPDQEKEQKIQALIKQGKAINFVQFSPNTVPPKGATGGGTEHMYSFDYAYQLKGVRDWLFQQRKK</sequence>
<keyword evidence="3" id="KW-1185">Reference proteome</keyword>
<accession>A0A1G6LE41</accession>
<dbReference type="Gene3D" id="3.40.50.1820">
    <property type="entry name" value="alpha/beta hydrolase"/>
    <property type="match status" value="1"/>
</dbReference>
<reference evidence="3" key="1">
    <citation type="submission" date="2016-09" db="EMBL/GenBank/DDBJ databases">
        <authorList>
            <person name="Varghese N."/>
            <person name="Submissions S."/>
        </authorList>
    </citation>
    <scope>NUCLEOTIDE SEQUENCE [LARGE SCALE GENOMIC DNA]</scope>
    <source>
        <strain evidence="3">ANC 3699</strain>
    </source>
</reference>
<dbReference type="Proteomes" id="UP000242317">
    <property type="component" value="Unassembled WGS sequence"/>
</dbReference>
<name>A0A1G6LE41_9GAMM</name>
<keyword evidence="1" id="KW-0732">Signal</keyword>
<dbReference type="RefSeq" id="WP_092619694.1">
    <property type="nucleotide sequence ID" value="NZ_FMYK01000005.1"/>
</dbReference>
<dbReference type="AlphaFoldDB" id="A0A1G6LE41"/>
<dbReference type="InterPro" id="IPR029058">
    <property type="entry name" value="AB_hydrolase_fold"/>
</dbReference>
<dbReference type="SUPFAM" id="SSF53474">
    <property type="entry name" value="alpha/beta-Hydrolases"/>
    <property type="match status" value="1"/>
</dbReference>
<dbReference type="OrthoDB" id="9801763at2"/>
<dbReference type="InterPro" id="IPR050955">
    <property type="entry name" value="Plant_Biomass_Hydrol_Est"/>
</dbReference>
<protein>
    <submittedName>
        <fullName evidence="2">Esterase</fullName>
    </submittedName>
</protein>
<evidence type="ECO:0000313" key="3">
    <source>
        <dbReference type="Proteomes" id="UP000242317"/>
    </source>
</evidence>